<dbReference type="RefSeq" id="WP_093038837.1">
    <property type="nucleotide sequence ID" value="NZ_FOAG01000012.1"/>
</dbReference>
<accession>A0A1H7VJI3</accession>
<organism evidence="2 3">
    <name type="scientific">Roseovarius azorensis</name>
    <dbReference type="NCBI Taxonomy" id="1287727"/>
    <lineage>
        <taxon>Bacteria</taxon>
        <taxon>Pseudomonadati</taxon>
        <taxon>Pseudomonadota</taxon>
        <taxon>Alphaproteobacteria</taxon>
        <taxon>Rhodobacterales</taxon>
        <taxon>Roseobacteraceae</taxon>
        <taxon>Roseovarius</taxon>
    </lineage>
</organism>
<protein>
    <submittedName>
        <fullName evidence="2">Uncharacterized protein</fullName>
    </submittedName>
</protein>
<evidence type="ECO:0000256" key="1">
    <source>
        <dbReference type="SAM" id="Phobius"/>
    </source>
</evidence>
<evidence type="ECO:0000313" key="2">
    <source>
        <dbReference type="EMBL" id="SEM09441.1"/>
    </source>
</evidence>
<sequence length="119" mass="12396">MTQTLRQGGGKLGAILSRLVVVLVLALFGVSQGGTDTRAAQVGPVAANQIDHPHGILSAQRDWVAAPLPGDDRPDLAEPATTPLAQRMPRATRISSLPQRGLHPVSLHILPSVRGPPAA</sequence>
<evidence type="ECO:0000313" key="3">
    <source>
        <dbReference type="Proteomes" id="UP000199582"/>
    </source>
</evidence>
<reference evidence="2 3" key="1">
    <citation type="submission" date="2016-10" db="EMBL/GenBank/DDBJ databases">
        <authorList>
            <person name="de Groot N.N."/>
        </authorList>
    </citation>
    <scope>NUCLEOTIDE SEQUENCE [LARGE SCALE GENOMIC DNA]</scope>
    <source>
        <strain evidence="2 3">DSM 100674</strain>
    </source>
</reference>
<proteinExistence type="predicted"/>
<feature type="transmembrane region" description="Helical" evidence="1">
    <location>
        <begin position="12"/>
        <end position="30"/>
    </location>
</feature>
<dbReference type="STRING" id="1287727.SAMN05443999_112116"/>
<keyword evidence="1" id="KW-0812">Transmembrane</keyword>
<keyword evidence="1" id="KW-0472">Membrane</keyword>
<dbReference type="Proteomes" id="UP000199582">
    <property type="component" value="Unassembled WGS sequence"/>
</dbReference>
<dbReference type="AlphaFoldDB" id="A0A1H7VJI3"/>
<name>A0A1H7VJI3_9RHOB</name>
<gene>
    <name evidence="2" type="ORF">SAMN05443999_112116</name>
</gene>
<keyword evidence="3" id="KW-1185">Reference proteome</keyword>
<keyword evidence="1" id="KW-1133">Transmembrane helix</keyword>
<dbReference type="EMBL" id="FOAG01000012">
    <property type="protein sequence ID" value="SEM09441.1"/>
    <property type="molecule type" value="Genomic_DNA"/>
</dbReference>